<dbReference type="CDD" id="cd12117">
    <property type="entry name" value="A_NRPS_Srf_like"/>
    <property type="match status" value="1"/>
</dbReference>
<dbReference type="InterPro" id="IPR010071">
    <property type="entry name" value="AA_adenyl_dom"/>
</dbReference>
<dbReference type="EMBL" id="JBHUKY010000067">
    <property type="protein sequence ID" value="MFD2413392.1"/>
    <property type="molecule type" value="Genomic_DNA"/>
</dbReference>
<dbReference type="SUPFAM" id="SSF56801">
    <property type="entry name" value="Acetyl-CoA synthetase-like"/>
    <property type="match status" value="2"/>
</dbReference>
<keyword evidence="4" id="KW-0597">Phosphoprotein</keyword>
<dbReference type="NCBIfam" id="TIGR01733">
    <property type="entry name" value="AA-adenyl-dom"/>
    <property type="match status" value="2"/>
</dbReference>
<dbReference type="PANTHER" id="PTHR45527">
    <property type="entry name" value="NONRIBOSOMAL PEPTIDE SYNTHETASE"/>
    <property type="match status" value="1"/>
</dbReference>
<comment type="similarity">
    <text evidence="2">Belongs to the ATP-dependent AMP-binding enzyme family.</text>
</comment>
<keyword evidence="5" id="KW-0436">Ligase</keyword>
<dbReference type="SUPFAM" id="SSF47336">
    <property type="entry name" value="ACP-like"/>
    <property type="match status" value="2"/>
</dbReference>
<dbReference type="InterPro" id="IPR036736">
    <property type="entry name" value="ACP-like_sf"/>
</dbReference>
<dbReference type="Pfam" id="PF00668">
    <property type="entry name" value="Condensation"/>
    <property type="match status" value="3"/>
</dbReference>
<keyword evidence="3" id="KW-0596">Phosphopantetheine</keyword>
<dbReference type="Proteomes" id="UP001597448">
    <property type="component" value="Unassembled WGS sequence"/>
</dbReference>
<dbReference type="InterPro" id="IPR000873">
    <property type="entry name" value="AMP-dep_synth/lig_dom"/>
</dbReference>
<feature type="domain" description="Carrier" evidence="10">
    <location>
        <begin position="2304"/>
        <end position="2378"/>
    </location>
</feature>
<dbReference type="InterPro" id="IPR045851">
    <property type="entry name" value="AMP-bd_C_sf"/>
</dbReference>
<name>A0ABW5FI54_9BACL</name>
<dbReference type="PROSITE" id="PS00012">
    <property type="entry name" value="PHOSPHOPANTETHEINE"/>
    <property type="match status" value="2"/>
</dbReference>
<dbReference type="CDD" id="cd19534">
    <property type="entry name" value="E_NRPS"/>
    <property type="match status" value="1"/>
</dbReference>
<evidence type="ECO:0000256" key="6">
    <source>
        <dbReference type="ARBA" id="ARBA00022737"/>
    </source>
</evidence>
<feature type="region of interest" description="Disordered" evidence="9">
    <location>
        <begin position="760"/>
        <end position="779"/>
    </location>
</feature>
<evidence type="ECO:0000256" key="3">
    <source>
        <dbReference type="ARBA" id="ARBA00022450"/>
    </source>
</evidence>
<gene>
    <name evidence="11" type="ORF">ACFSX3_26285</name>
</gene>
<dbReference type="InterPro" id="IPR009081">
    <property type="entry name" value="PP-bd_ACP"/>
</dbReference>
<dbReference type="NCBIfam" id="TIGR01720">
    <property type="entry name" value="NRPS-para261"/>
    <property type="match status" value="1"/>
</dbReference>
<dbReference type="Pfam" id="PF00501">
    <property type="entry name" value="AMP-binding"/>
    <property type="match status" value="2"/>
</dbReference>
<accession>A0ABW5FI54</accession>
<evidence type="ECO:0000313" key="12">
    <source>
        <dbReference type="Proteomes" id="UP001597448"/>
    </source>
</evidence>
<evidence type="ECO:0000256" key="4">
    <source>
        <dbReference type="ARBA" id="ARBA00022553"/>
    </source>
</evidence>
<evidence type="ECO:0000259" key="10">
    <source>
        <dbReference type="PROSITE" id="PS50075"/>
    </source>
</evidence>
<evidence type="ECO:0000256" key="2">
    <source>
        <dbReference type="ARBA" id="ARBA00006432"/>
    </source>
</evidence>
<evidence type="ECO:0000256" key="5">
    <source>
        <dbReference type="ARBA" id="ARBA00022598"/>
    </source>
</evidence>
<dbReference type="NCBIfam" id="NF003417">
    <property type="entry name" value="PRK04813.1"/>
    <property type="match status" value="2"/>
</dbReference>
<dbReference type="Gene3D" id="3.40.50.980">
    <property type="match status" value="4"/>
</dbReference>
<dbReference type="CDD" id="cd05930">
    <property type="entry name" value="A_NRPS"/>
    <property type="match status" value="1"/>
</dbReference>
<dbReference type="Gene3D" id="3.30.300.30">
    <property type="match status" value="2"/>
</dbReference>
<evidence type="ECO:0000256" key="8">
    <source>
        <dbReference type="ARBA" id="ARBA00023268"/>
    </source>
</evidence>
<keyword evidence="8" id="KW-0511">Multifunctional enzyme</keyword>
<comment type="caution">
    <text evidence="11">The sequence shown here is derived from an EMBL/GenBank/DDBJ whole genome shotgun (WGS) entry which is preliminary data.</text>
</comment>
<dbReference type="SUPFAM" id="SSF52777">
    <property type="entry name" value="CoA-dependent acyltransferases"/>
    <property type="match status" value="7"/>
</dbReference>
<dbReference type="Gene3D" id="3.30.559.10">
    <property type="entry name" value="Chloramphenicol acetyltransferase-like domain"/>
    <property type="match status" value="3"/>
</dbReference>
<proteinExistence type="inferred from homology"/>
<reference evidence="12" key="1">
    <citation type="journal article" date="2019" name="Int. J. Syst. Evol. Microbiol.">
        <title>The Global Catalogue of Microorganisms (GCM) 10K type strain sequencing project: providing services to taxonomists for standard genome sequencing and annotation.</title>
        <authorList>
            <consortium name="The Broad Institute Genomics Platform"/>
            <consortium name="The Broad Institute Genome Sequencing Center for Infectious Disease"/>
            <person name="Wu L."/>
            <person name="Ma J."/>
        </authorList>
    </citation>
    <scope>NUCLEOTIDE SEQUENCE [LARGE SCALE GENOMIC DNA]</scope>
    <source>
        <strain evidence="12">CCM 8725</strain>
    </source>
</reference>
<dbReference type="InterPro" id="IPR006162">
    <property type="entry name" value="Ppantetheine_attach_site"/>
</dbReference>
<dbReference type="Pfam" id="PF00550">
    <property type="entry name" value="PP-binding"/>
    <property type="match status" value="2"/>
</dbReference>
<dbReference type="PANTHER" id="PTHR45527:SF1">
    <property type="entry name" value="FATTY ACID SYNTHASE"/>
    <property type="match status" value="1"/>
</dbReference>
<feature type="compositionally biased region" description="Polar residues" evidence="9">
    <location>
        <begin position="2386"/>
        <end position="2403"/>
    </location>
</feature>
<dbReference type="Gene3D" id="3.30.559.30">
    <property type="entry name" value="Nonribosomal peptide synthetase, condensation domain"/>
    <property type="match status" value="4"/>
</dbReference>
<protein>
    <submittedName>
        <fullName evidence="11">Non-ribosomal peptide synthetase</fullName>
    </submittedName>
</protein>
<evidence type="ECO:0000313" key="11">
    <source>
        <dbReference type="EMBL" id="MFD2413392.1"/>
    </source>
</evidence>
<keyword evidence="7" id="KW-0045">Antibiotic biosynthesis</keyword>
<organism evidence="11 12">
    <name type="scientific">Paenibacillus rhizoplanae</name>
    <dbReference type="NCBI Taxonomy" id="1917181"/>
    <lineage>
        <taxon>Bacteria</taxon>
        <taxon>Bacillati</taxon>
        <taxon>Bacillota</taxon>
        <taxon>Bacilli</taxon>
        <taxon>Bacillales</taxon>
        <taxon>Paenibacillaceae</taxon>
        <taxon>Paenibacillus</taxon>
    </lineage>
</organism>
<feature type="region of interest" description="Disordered" evidence="9">
    <location>
        <begin position="2378"/>
        <end position="2404"/>
    </location>
</feature>
<dbReference type="Gene3D" id="1.10.1200.10">
    <property type="entry name" value="ACP-like"/>
    <property type="match status" value="2"/>
</dbReference>
<keyword evidence="6" id="KW-0677">Repeat</keyword>
<dbReference type="InterPro" id="IPR023213">
    <property type="entry name" value="CAT-like_dom_sf"/>
</dbReference>
<dbReference type="Gene3D" id="2.30.38.10">
    <property type="entry name" value="Luciferase, Domain 3"/>
    <property type="match status" value="2"/>
</dbReference>
<dbReference type="InterPro" id="IPR001242">
    <property type="entry name" value="Condensation_dom"/>
</dbReference>
<comment type="cofactor">
    <cofactor evidence="1">
        <name>pantetheine 4'-phosphate</name>
        <dbReference type="ChEBI" id="CHEBI:47942"/>
    </cofactor>
</comment>
<evidence type="ECO:0000256" key="7">
    <source>
        <dbReference type="ARBA" id="ARBA00023194"/>
    </source>
</evidence>
<dbReference type="PROSITE" id="PS00455">
    <property type="entry name" value="AMP_BINDING"/>
    <property type="match status" value="2"/>
</dbReference>
<dbReference type="InterPro" id="IPR010060">
    <property type="entry name" value="NRPS_synth"/>
</dbReference>
<dbReference type="PROSITE" id="PS50075">
    <property type="entry name" value="CARRIER"/>
    <property type="match status" value="2"/>
</dbReference>
<dbReference type="RefSeq" id="WP_209994838.1">
    <property type="nucleotide sequence ID" value="NZ_JBHUKY010000067.1"/>
</dbReference>
<evidence type="ECO:0000256" key="1">
    <source>
        <dbReference type="ARBA" id="ARBA00001957"/>
    </source>
</evidence>
<evidence type="ECO:0000256" key="9">
    <source>
        <dbReference type="SAM" id="MobiDB-lite"/>
    </source>
</evidence>
<feature type="domain" description="Carrier" evidence="10">
    <location>
        <begin position="778"/>
        <end position="852"/>
    </location>
</feature>
<keyword evidence="12" id="KW-1185">Reference proteome</keyword>
<dbReference type="InterPro" id="IPR020845">
    <property type="entry name" value="AMP-binding_CS"/>
</dbReference>
<sequence length="2859" mass="324409">MTVPAKRIKFGLSDVIGGNLRSLPKSSMNKELDGFKSDYAFQKIRLETSTVSTITEFIGRHQLCIPSFLTAVWSVLHSHYVNHNEVAVWHSVISDVAEDTGNQCDPLLIHIQNDDQFYDLVHKINTQMDHGKREGGARIETFTQAETCSTDSMVSDGCFISGIVNTQWSPIGTNSSYEMNQPMIAFLYEYRLGELEYALQYNRRYLDEVQMYTIAGQFQVLLKSVLCDPEKPALSHPFLTAREGEQFIRWNDTARMFSKHKTVHQFVEEQAARTPEAVAVEFREQKLSYSELNRRANQIARTIIDLYRAKGQFAQLSTMPVTLFMDRSANVLPAMLGVMKAGGAYLPVDPTYPKERIRFILEDAQTQVILTTRQLAGKLKPIIRQISLEEPKLICIDECLAQHGVLDENVNVEVKSSDLAYVIYTSGSTGNPKGALIEHAGLVALIPYLIGKFGLTPNTRVTQFASISFDASVYEWIGTLSVGGTLVVLSDDELPPYSDISDMLEQKNIHVTMLPPSVIKTMTKRDLPGLRTIVSAGEACTPDLVMDWGENRLFLNAYGPTEVTIICSVAICEPGKKITIGRPVANKRLFVLNPFGNPVPIGVPGELWVGGVGLARGYLNREELTKERFVHKEIVMGDGHAPRIERLYKTGDIVKWTPDGELIYLGRSDDQVKIRGYRIELGEIENQIRNYPGIEQCLVRAWYDGHYQKLAAYYTSSIKLKEAELIQHLTTVLPSYMIPSYFCGLEVFPLNANGKIDRSALPHPNAVEKPSLEEEDEAGEEEMEKRLLHVWRHLLKRQNIGVNDHFYAVGGDSILAIQSVSMARDQGIVFTPRQLADNPSVKELAAVATWKDSEEPKEKDIDWEGEFGLTPIQHWFFEERFEESNYFNQSHMLVLNHCDAAKLESAVNCLIRMHPDLAVQFVRSGSTYVQRYRTDASVEVASYTIQETEDSDPEIAAICAKWHGGLDYESGMMLRVGMIEGHPDGKIRLFLTVHHLVIDGVSWRILLQDLYHLYHGAELPSVQSPFKKWQAAITDYASKEETVRHVAYWTEVLKRTDAFQLPVDHCADNRSCTESAELVATLQASDSQRLLHQCSHAYHTEINDLLLTAWSLMLSAWSEQETVAFRLEGHGREHCVSDMDLTRSIGWFTSMFPVCIQVSESSLGKTIKSVKEQLRRIPDHGISYGALRYCHSSEQVRTSLTASEPQVLFNYLGQFDLKEMEEEAASEWLNFTSDTAQDHSSPRNHGTSLLELNCSIIQGRLHLFMKYSKRHYEEATIARLTQTFISYLLSVIEHCEEKEVEEFTPSDFPLASLDQHSLDQIVNMYHSQYGLDQVMPLSPMQKGLLFHYLDHVSTDQYVVQTSWKYNGQLDVGRYREAWQRVIAENDCLRTCFVWEAMDDPVQCIVQKTKLNWTAEDISSQTLDQLQEYLERWMTLDRERRFDLRQPAYRLAIIQNSPEEWAVVWSYHHILLDGWSLPLLLNRVHDIYACSLQAITPKRNSSLSFEPYIRWLISKDQTEAEGFWKAYLADVTEPTPLPMDMSGKSFGAHQPIRTQQIETLQLDEDFTRRIVTYVQQTQISLNTLVQFAWGKVLQVLHDVDVTVFGMVVSGRGSDLPKTDRITGLLINTLPLVMQWNTDQSVTNYLKDLHHTIHKLNDYCYVSLTELKGWSSVKSPTLFQSIVAFENYLNDYRQPASGLNMIAMEEREKTNYPLTITIAGDGEHITIKFMYDAERLEQEAVRRLTLYLRHALHAAVEQPDCAVRDIVLLSEDDYETIVYDWNRTFTEYPRESSVAELFEEQVRLMSEQPAVIAFGRVVTYERLNRLSGYVTSLLEEEGVVHGQFIGVCLPRSLEFIVSILGILKSGCAYVPIDPDFPAERMRDIIGDAGLETVITLRSGADGITEAGKATRLKLIYADDFDVVPSTGQEEEGAGSATASDLAYLMYTSGSTGRPKGVMVEHRSIVRLVKNTNYFPFSRDMRLLYTGSPVFDASTFEIWGTLLNGGRLFVVSKDDLMNFSLLKQQMKAWDINTLWLSAALCNQWIEDDVTIFAGLRSLIVGGEVLSVKLINRLRLAYPSLTILNGYGPTENTTFSTSYPIERPFEREIPIGKPISNTTCYILNARGGVLPVGAVGEIYVGGDGVARGYWKQEKLTRKSFIPNPFASAEDRAKGRNLVLYRTGDRGRWLPDGNIEYIGRSDAQLKLRGIRIEPGEIEHRLSSFPAVKQSLVLAREVHGELRLIAYYTSDKNEQEEGLSAYMAKCLPSYMLPFRYIWLDSFPLTVNGKVDRRTLPLPEVHHTKQDSGSGALTDLEQQIEQIWRHVLKLDYIRKDEDFHALGGHSLHALRMVSMLQKNGHPVTVNQILREQTIERLARSLSGTLSDPPLASTIPSDTDMTPSGQKTYPNNGFPLSAVQRRFFKRDLKNRNMFNVPYLGMLKRRTTNHELSRALQLLVHRHAALRLTFAQLDHGEWYQYERELDMNRMFTYVDLGGGAASQDTFISEYCSNLQHGFNIETGSLWKVVLFDHYIGGCGQVLLLLFHHSIFDGMSMKIVLDDLRQLLLSDLEEDDAQGDEIGSSYREWCEALTQYAASGITAEAEAYWRDVVEGGGALQTDRDTEEWPLHRHMATITFDLLEGTEPVKQLKTFAAAQQTSPLGVILAVLSRTCFDLKEQSDLLLHLMSYQRESFLPNIAIYRTIGFFAGAYPVRICTGKKELVGDIETLLEYVKLTLRDIPNEGMDYFALRHIVPELHPEAKPLIDGSRMLFHYQSEETAWQADDFYEPLTLPYGNTNALDNPSAYWLNMTAFLKRDRLSLTCYYSTLHYEEQTVTGLVHRFATHLRQCIEVNSLTTIAQGASGDENL</sequence>